<sequence length="151" mass="15956">MVIQRNEWADVATGAVVLAVALGFLTYAMGLVGAFGAADGVRNYRVSLVEAQGVRTGTDVRVSGITIGQVGWLELNPETFAAETELALDGAYDFPEDSVAVVASEGLLGGRFVEIIPGSSSFPLEPGGRFRTMVPETNLIDLLLQALNGRR</sequence>
<dbReference type="PANTHER" id="PTHR33371">
    <property type="entry name" value="INTERMEMBRANE PHOSPHOLIPID TRANSPORT SYSTEM BINDING PROTEIN MLAD-RELATED"/>
    <property type="match status" value="1"/>
</dbReference>
<evidence type="ECO:0000259" key="2">
    <source>
        <dbReference type="Pfam" id="PF02470"/>
    </source>
</evidence>
<protein>
    <submittedName>
        <fullName evidence="3">MCE family protein</fullName>
    </submittedName>
</protein>
<feature type="transmembrane region" description="Helical" evidence="1">
    <location>
        <begin position="12"/>
        <end position="38"/>
    </location>
</feature>
<name>A0ABS6T0W3_9RHOB</name>
<dbReference type="PANTHER" id="PTHR33371:SF4">
    <property type="entry name" value="INTERMEMBRANE PHOSPHOLIPID TRANSPORT SYSTEM BINDING PROTEIN MLAD"/>
    <property type="match status" value="1"/>
</dbReference>
<accession>A0ABS6T0W3</accession>
<dbReference type="InterPro" id="IPR052336">
    <property type="entry name" value="MlaD_Phospholipid_Transporter"/>
</dbReference>
<keyword evidence="1" id="KW-1133">Transmembrane helix</keyword>
<keyword evidence="4" id="KW-1185">Reference proteome</keyword>
<reference evidence="3 4" key="1">
    <citation type="submission" date="2021-05" db="EMBL/GenBank/DDBJ databases">
        <title>Culturable bacteria isolated from Daya Bay.</title>
        <authorList>
            <person name="Zheng W."/>
            <person name="Yu S."/>
            <person name="Huang Y."/>
        </authorList>
    </citation>
    <scope>NUCLEOTIDE SEQUENCE [LARGE SCALE GENOMIC DNA]</scope>
    <source>
        <strain evidence="3 4">DP4N28-5</strain>
    </source>
</reference>
<evidence type="ECO:0000256" key="1">
    <source>
        <dbReference type="SAM" id="Phobius"/>
    </source>
</evidence>
<dbReference type="Pfam" id="PF02470">
    <property type="entry name" value="MlaD"/>
    <property type="match status" value="1"/>
</dbReference>
<evidence type="ECO:0000313" key="3">
    <source>
        <dbReference type="EMBL" id="MBV7378032.1"/>
    </source>
</evidence>
<keyword evidence="1" id="KW-0472">Membrane</keyword>
<evidence type="ECO:0000313" key="4">
    <source>
        <dbReference type="Proteomes" id="UP000756530"/>
    </source>
</evidence>
<dbReference type="EMBL" id="JAHUZE010000001">
    <property type="protein sequence ID" value="MBV7378032.1"/>
    <property type="molecule type" value="Genomic_DNA"/>
</dbReference>
<dbReference type="Proteomes" id="UP000756530">
    <property type="component" value="Unassembled WGS sequence"/>
</dbReference>
<feature type="domain" description="Mce/MlaD" evidence="2">
    <location>
        <begin position="43"/>
        <end position="118"/>
    </location>
</feature>
<gene>
    <name evidence="3" type="ORF">KJP28_03775</name>
</gene>
<keyword evidence="1" id="KW-0812">Transmembrane</keyword>
<dbReference type="InterPro" id="IPR003399">
    <property type="entry name" value="Mce/MlaD"/>
</dbReference>
<proteinExistence type="predicted"/>
<comment type="caution">
    <text evidence="3">The sequence shown here is derived from an EMBL/GenBank/DDBJ whole genome shotgun (WGS) entry which is preliminary data.</text>
</comment>
<dbReference type="RefSeq" id="WP_218390886.1">
    <property type="nucleotide sequence ID" value="NZ_JAHUZE010000001.1"/>
</dbReference>
<organism evidence="3 4">
    <name type="scientific">Maritimibacter dapengensis</name>
    <dbReference type="NCBI Taxonomy" id="2836868"/>
    <lineage>
        <taxon>Bacteria</taxon>
        <taxon>Pseudomonadati</taxon>
        <taxon>Pseudomonadota</taxon>
        <taxon>Alphaproteobacteria</taxon>
        <taxon>Rhodobacterales</taxon>
        <taxon>Roseobacteraceae</taxon>
        <taxon>Maritimibacter</taxon>
    </lineage>
</organism>